<comment type="caution">
    <text evidence="1">The sequence shown here is derived from an EMBL/GenBank/DDBJ whole genome shotgun (WGS) entry which is preliminary data.</text>
</comment>
<reference evidence="1 2" key="1">
    <citation type="submission" date="2019-02" db="EMBL/GenBank/DDBJ databases">
        <title>Deep-cultivation of Planctomycetes and their phenomic and genomic characterization uncovers novel biology.</title>
        <authorList>
            <person name="Wiegand S."/>
            <person name="Jogler M."/>
            <person name="Boedeker C."/>
            <person name="Pinto D."/>
            <person name="Vollmers J."/>
            <person name="Rivas-Marin E."/>
            <person name="Kohn T."/>
            <person name="Peeters S.H."/>
            <person name="Heuer A."/>
            <person name="Rast P."/>
            <person name="Oberbeckmann S."/>
            <person name="Bunk B."/>
            <person name="Jeske O."/>
            <person name="Meyerdierks A."/>
            <person name="Storesund J.E."/>
            <person name="Kallscheuer N."/>
            <person name="Luecker S."/>
            <person name="Lage O.M."/>
            <person name="Pohl T."/>
            <person name="Merkel B.J."/>
            <person name="Hornburger P."/>
            <person name="Mueller R.-W."/>
            <person name="Bruemmer F."/>
            <person name="Labrenz M."/>
            <person name="Spormann A.M."/>
            <person name="Op Den Camp H."/>
            <person name="Overmann J."/>
            <person name="Amann R."/>
            <person name="Jetten M.S.M."/>
            <person name="Mascher T."/>
            <person name="Medema M.H."/>
            <person name="Devos D.P."/>
            <person name="Kaster A.-K."/>
            <person name="Ovreas L."/>
            <person name="Rohde M."/>
            <person name="Galperin M.Y."/>
            <person name="Jogler C."/>
        </authorList>
    </citation>
    <scope>NUCLEOTIDE SEQUENCE [LARGE SCALE GENOMIC DNA]</scope>
    <source>
        <strain evidence="1 2">KOR42</strain>
    </source>
</reference>
<dbReference type="EMBL" id="SIHI01000001">
    <property type="protein sequence ID" value="TWT57344.1"/>
    <property type="molecule type" value="Genomic_DNA"/>
</dbReference>
<name>A0A5C5X2K4_9PLAN</name>
<evidence type="ECO:0000313" key="2">
    <source>
        <dbReference type="Proteomes" id="UP000317243"/>
    </source>
</evidence>
<organism evidence="1 2">
    <name type="scientific">Thalassoglobus neptunius</name>
    <dbReference type="NCBI Taxonomy" id="1938619"/>
    <lineage>
        <taxon>Bacteria</taxon>
        <taxon>Pseudomonadati</taxon>
        <taxon>Planctomycetota</taxon>
        <taxon>Planctomycetia</taxon>
        <taxon>Planctomycetales</taxon>
        <taxon>Planctomycetaceae</taxon>
        <taxon>Thalassoglobus</taxon>
    </lineage>
</organism>
<sequence>MASTRAPAVAEVLWELKRADKIATYSAVANRAGFSAGANGRAMLTCLKTIRRDWPHLQWWRAIRDDFTVVAGEHGDELAKWGAVIEPAEEDRVSVQVDDERMMSWEDEDATKVAVGGDEEE</sequence>
<protein>
    <recommendedName>
        <fullName evidence="3">Methylated-DNA-[protein]-cysteine S-methyltransferase DNA binding domain-containing protein</fullName>
    </recommendedName>
</protein>
<dbReference type="AlphaFoldDB" id="A0A5C5X2K4"/>
<evidence type="ECO:0000313" key="1">
    <source>
        <dbReference type="EMBL" id="TWT57344.1"/>
    </source>
</evidence>
<dbReference type="Proteomes" id="UP000317243">
    <property type="component" value="Unassembled WGS sequence"/>
</dbReference>
<accession>A0A5C5X2K4</accession>
<evidence type="ECO:0008006" key="3">
    <source>
        <dbReference type="Google" id="ProtNLM"/>
    </source>
</evidence>
<dbReference type="RefSeq" id="WP_197440814.1">
    <property type="nucleotide sequence ID" value="NZ_SIHI01000001.1"/>
</dbReference>
<gene>
    <name evidence="1" type="ORF">KOR42_07040</name>
</gene>
<proteinExistence type="predicted"/>
<keyword evidence="2" id="KW-1185">Reference proteome</keyword>